<evidence type="ECO:0000313" key="2">
    <source>
        <dbReference type="Proteomes" id="UP000325440"/>
    </source>
</evidence>
<dbReference type="EMBL" id="CABPRJ010001897">
    <property type="protein sequence ID" value="VVC39716.1"/>
    <property type="molecule type" value="Genomic_DNA"/>
</dbReference>
<name>A0A5E4N9C7_9HEMI</name>
<reference evidence="1 2" key="1">
    <citation type="submission" date="2019-08" db="EMBL/GenBank/DDBJ databases">
        <authorList>
            <person name="Alioto T."/>
            <person name="Alioto T."/>
            <person name="Gomez Garrido J."/>
        </authorList>
    </citation>
    <scope>NUCLEOTIDE SEQUENCE [LARGE SCALE GENOMIC DNA]</scope>
</reference>
<organism evidence="1 2">
    <name type="scientific">Cinara cedri</name>
    <dbReference type="NCBI Taxonomy" id="506608"/>
    <lineage>
        <taxon>Eukaryota</taxon>
        <taxon>Metazoa</taxon>
        <taxon>Ecdysozoa</taxon>
        <taxon>Arthropoda</taxon>
        <taxon>Hexapoda</taxon>
        <taxon>Insecta</taxon>
        <taxon>Pterygota</taxon>
        <taxon>Neoptera</taxon>
        <taxon>Paraneoptera</taxon>
        <taxon>Hemiptera</taxon>
        <taxon>Sternorrhyncha</taxon>
        <taxon>Aphidomorpha</taxon>
        <taxon>Aphidoidea</taxon>
        <taxon>Aphididae</taxon>
        <taxon>Lachninae</taxon>
        <taxon>Cinara</taxon>
    </lineage>
</organism>
<dbReference type="Proteomes" id="UP000325440">
    <property type="component" value="Unassembled WGS sequence"/>
</dbReference>
<keyword evidence="2" id="KW-1185">Reference proteome</keyword>
<dbReference type="AlphaFoldDB" id="A0A5E4N9C7"/>
<protein>
    <submittedName>
        <fullName evidence="1">Uncharacterized protein</fullName>
    </submittedName>
</protein>
<gene>
    <name evidence="1" type="ORF">CINCED_3A020184</name>
</gene>
<evidence type="ECO:0000313" key="1">
    <source>
        <dbReference type="EMBL" id="VVC39716.1"/>
    </source>
</evidence>
<accession>A0A5E4N9C7</accession>
<proteinExistence type="predicted"/>
<sequence>MKCDLLSRLDFSNCLKLINKNDVIDYENNLIIFSLKTNILNEPYVSHNIT</sequence>